<protein>
    <submittedName>
        <fullName evidence="1">Uncharacterized protein</fullName>
    </submittedName>
</protein>
<dbReference type="AlphaFoldDB" id="A0AAJ0MEQ3"/>
<gene>
    <name evidence="1" type="ORF">B0T25DRAFT_210645</name>
</gene>
<sequence length="242" mass="27240">MFNEANTRITYRVPRSKDAKTTTTKIQMPARDGCSSIGPLVAGRPLPGMTQELGRRSKRRPELTCASKNVLFLLCQSLSQTARRVRSLRRYSPSRGAELWSSALFGQLEPEISAATCIFSRLPRLSTSSCLSRWWPIHPPSGPDRRRPWLRPCPRATRETGRRLPLLPSPNRVRNGWANLLLQPTMVNSWVGENVAGWPPSDCQPLFVSSGPSTPPYTWRRHKHALGLATLPKWGHKGDEAW</sequence>
<evidence type="ECO:0000313" key="2">
    <source>
        <dbReference type="Proteomes" id="UP001275084"/>
    </source>
</evidence>
<organism evidence="1 2">
    <name type="scientific">Lasiosphaeria hispida</name>
    <dbReference type="NCBI Taxonomy" id="260671"/>
    <lineage>
        <taxon>Eukaryota</taxon>
        <taxon>Fungi</taxon>
        <taxon>Dikarya</taxon>
        <taxon>Ascomycota</taxon>
        <taxon>Pezizomycotina</taxon>
        <taxon>Sordariomycetes</taxon>
        <taxon>Sordariomycetidae</taxon>
        <taxon>Sordariales</taxon>
        <taxon>Lasiosphaeriaceae</taxon>
        <taxon>Lasiosphaeria</taxon>
    </lineage>
</organism>
<evidence type="ECO:0000313" key="1">
    <source>
        <dbReference type="EMBL" id="KAK3353424.1"/>
    </source>
</evidence>
<dbReference type="Proteomes" id="UP001275084">
    <property type="component" value="Unassembled WGS sequence"/>
</dbReference>
<reference evidence="1" key="1">
    <citation type="journal article" date="2023" name="Mol. Phylogenet. Evol.">
        <title>Genome-scale phylogeny and comparative genomics of the fungal order Sordariales.</title>
        <authorList>
            <person name="Hensen N."/>
            <person name="Bonometti L."/>
            <person name="Westerberg I."/>
            <person name="Brannstrom I.O."/>
            <person name="Guillou S."/>
            <person name="Cros-Aarteil S."/>
            <person name="Calhoun S."/>
            <person name="Haridas S."/>
            <person name="Kuo A."/>
            <person name="Mondo S."/>
            <person name="Pangilinan J."/>
            <person name="Riley R."/>
            <person name="LaButti K."/>
            <person name="Andreopoulos B."/>
            <person name="Lipzen A."/>
            <person name="Chen C."/>
            <person name="Yan M."/>
            <person name="Daum C."/>
            <person name="Ng V."/>
            <person name="Clum A."/>
            <person name="Steindorff A."/>
            <person name="Ohm R.A."/>
            <person name="Martin F."/>
            <person name="Silar P."/>
            <person name="Natvig D.O."/>
            <person name="Lalanne C."/>
            <person name="Gautier V."/>
            <person name="Ament-Velasquez S.L."/>
            <person name="Kruys A."/>
            <person name="Hutchinson M.I."/>
            <person name="Powell A.J."/>
            <person name="Barry K."/>
            <person name="Miller A.N."/>
            <person name="Grigoriev I.V."/>
            <person name="Debuchy R."/>
            <person name="Gladieux P."/>
            <person name="Hiltunen Thoren M."/>
            <person name="Johannesson H."/>
        </authorList>
    </citation>
    <scope>NUCLEOTIDE SEQUENCE</scope>
    <source>
        <strain evidence="1">CBS 955.72</strain>
    </source>
</reference>
<comment type="caution">
    <text evidence="1">The sequence shown here is derived from an EMBL/GenBank/DDBJ whole genome shotgun (WGS) entry which is preliminary data.</text>
</comment>
<reference evidence="1" key="2">
    <citation type="submission" date="2023-06" db="EMBL/GenBank/DDBJ databases">
        <authorList>
            <consortium name="Lawrence Berkeley National Laboratory"/>
            <person name="Haridas S."/>
            <person name="Hensen N."/>
            <person name="Bonometti L."/>
            <person name="Westerberg I."/>
            <person name="Brannstrom I.O."/>
            <person name="Guillou S."/>
            <person name="Cros-Aarteil S."/>
            <person name="Calhoun S."/>
            <person name="Kuo A."/>
            <person name="Mondo S."/>
            <person name="Pangilinan J."/>
            <person name="Riley R."/>
            <person name="Labutti K."/>
            <person name="Andreopoulos B."/>
            <person name="Lipzen A."/>
            <person name="Chen C."/>
            <person name="Yanf M."/>
            <person name="Daum C."/>
            <person name="Ng V."/>
            <person name="Clum A."/>
            <person name="Steindorff A."/>
            <person name="Ohm R."/>
            <person name="Martin F."/>
            <person name="Silar P."/>
            <person name="Natvig D."/>
            <person name="Lalanne C."/>
            <person name="Gautier V."/>
            <person name="Ament-Velasquez S.L."/>
            <person name="Kruys A."/>
            <person name="Hutchinson M.I."/>
            <person name="Powell A.J."/>
            <person name="Barry K."/>
            <person name="Miller A.N."/>
            <person name="Grigoriev I.V."/>
            <person name="Debuchy R."/>
            <person name="Gladieux P."/>
            <person name="Thoren M.H."/>
            <person name="Johannesson H."/>
        </authorList>
    </citation>
    <scope>NUCLEOTIDE SEQUENCE</scope>
    <source>
        <strain evidence="1">CBS 955.72</strain>
    </source>
</reference>
<keyword evidence="2" id="KW-1185">Reference proteome</keyword>
<accession>A0AAJ0MEQ3</accession>
<dbReference type="EMBL" id="JAUIQD010000004">
    <property type="protein sequence ID" value="KAK3353424.1"/>
    <property type="molecule type" value="Genomic_DNA"/>
</dbReference>
<name>A0AAJ0MEQ3_9PEZI</name>
<proteinExistence type="predicted"/>